<protein>
    <submittedName>
        <fullName evidence="1">Uncharacterized protein</fullName>
    </submittedName>
</protein>
<reference evidence="1 2" key="1">
    <citation type="submission" date="2021-06" db="EMBL/GenBank/DDBJ databases">
        <title>Caerostris darwini draft genome.</title>
        <authorList>
            <person name="Kono N."/>
            <person name="Arakawa K."/>
        </authorList>
    </citation>
    <scope>NUCLEOTIDE SEQUENCE [LARGE SCALE GENOMIC DNA]</scope>
</reference>
<name>A0AAV4VUE4_9ARAC</name>
<evidence type="ECO:0000313" key="2">
    <source>
        <dbReference type="Proteomes" id="UP001054837"/>
    </source>
</evidence>
<gene>
    <name evidence="1" type="ORF">CDAR_20841</name>
</gene>
<dbReference type="EMBL" id="BPLQ01013622">
    <property type="protein sequence ID" value="GIY73554.1"/>
    <property type="molecule type" value="Genomic_DNA"/>
</dbReference>
<sequence>MAYIVQADYTFIRLSGLMRILWQKPPKPKKCSVEVSIPEACQTTLIKDRKQTCLSAKQDTLSFPTLIPHPFPQQTPNSLDSQDSSSVNEMHCVIRAEWLTQTRLQPFPFVCPDSLL</sequence>
<accession>A0AAV4VUE4</accession>
<organism evidence="1 2">
    <name type="scientific">Caerostris darwini</name>
    <dbReference type="NCBI Taxonomy" id="1538125"/>
    <lineage>
        <taxon>Eukaryota</taxon>
        <taxon>Metazoa</taxon>
        <taxon>Ecdysozoa</taxon>
        <taxon>Arthropoda</taxon>
        <taxon>Chelicerata</taxon>
        <taxon>Arachnida</taxon>
        <taxon>Araneae</taxon>
        <taxon>Araneomorphae</taxon>
        <taxon>Entelegynae</taxon>
        <taxon>Araneoidea</taxon>
        <taxon>Araneidae</taxon>
        <taxon>Caerostris</taxon>
    </lineage>
</organism>
<comment type="caution">
    <text evidence="1">The sequence shown here is derived from an EMBL/GenBank/DDBJ whole genome shotgun (WGS) entry which is preliminary data.</text>
</comment>
<evidence type="ECO:0000313" key="1">
    <source>
        <dbReference type="EMBL" id="GIY73554.1"/>
    </source>
</evidence>
<proteinExistence type="predicted"/>
<keyword evidence="2" id="KW-1185">Reference proteome</keyword>
<dbReference type="AlphaFoldDB" id="A0AAV4VUE4"/>
<dbReference type="Proteomes" id="UP001054837">
    <property type="component" value="Unassembled WGS sequence"/>
</dbReference>